<name>U7V5N5_9FUSO</name>
<dbReference type="AlphaFoldDB" id="U7V5N5"/>
<dbReference type="SMART" id="SM00267">
    <property type="entry name" value="GGDEF"/>
    <property type="match status" value="1"/>
</dbReference>
<dbReference type="InterPro" id="IPR029787">
    <property type="entry name" value="Nucleotide_cyclase"/>
</dbReference>
<dbReference type="PANTHER" id="PTHR33121">
    <property type="entry name" value="CYCLIC DI-GMP PHOSPHODIESTERASE PDEF"/>
    <property type="match status" value="1"/>
</dbReference>
<dbReference type="Gene3D" id="3.30.70.270">
    <property type="match status" value="1"/>
</dbReference>
<evidence type="ECO:0000313" key="5">
    <source>
        <dbReference type="Proteomes" id="UP000017081"/>
    </source>
</evidence>
<dbReference type="Proteomes" id="UP000017081">
    <property type="component" value="Unassembled WGS sequence"/>
</dbReference>
<feature type="domain" description="EAL" evidence="2">
    <location>
        <begin position="666"/>
        <end position="924"/>
    </location>
</feature>
<evidence type="ECO:0000256" key="1">
    <source>
        <dbReference type="SAM" id="Phobius"/>
    </source>
</evidence>
<evidence type="ECO:0000259" key="2">
    <source>
        <dbReference type="PROSITE" id="PS50883"/>
    </source>
</evidence>
<evidence type="ECO:0000259" key="3">
    <source>
        <dbReference type="PROSITE" id="PS50887"/>
    </source>
</evidence>
<evidence type="ECO:0000313" key="4">
    <source>
        <dbReference type="EMBL" id="ERT66831.1"/>
    </source>
</evidence>
<proteinExistence type="predicted"/>
<dbReference type="Gene3D" id="3.20.20.450">
    <property type="entry name" value="EAL domain"/>
    <property type="match status" value="1"/>
</dbReference>
<dbReference type="PATRIC" id="fig|1319815.3.peg.2424"/>
<accession>U7V5N5</accession>
<dbReference type="SUPFAM" id="SSF53850">
    <property type="entry name" value="Periplasmic binding protein-like II"/>
    <property type="match status" value="2"/>
</dbReference>
<dbReference type="SMART" id="SM00052">
    <property type="entry name" value="EAL"/>
    <property type="match status" value="1"/>
</dbReference>
<dbReference type="PROSITE" id="PS50887">
    <property type="entry name" value="GGDEF"/>
    <property type="match status" value="1"/>
</dbReference>
<dbReference type="InterPro" id="IPR050706">
    <property type="entry name" value="Cyclic-di-GMP_PDE-like"/>
</dbReference>
<protein>
    <submittedName>
        <fullName evidence="4">Diguanylate cyclase domain protein</fullName>
    </submittedName>
</protein>
<dbReference type="GO" id="GO:0071111">
    <property type="term" value="F:cyclic-guanylate-specific phosphodiesterase activity"/>
    <property type="evidence" value="ECO:0007669"/>
    <property type="project" value="InterPro"/>
</dbReference>
<dbReference type="CDD" id="cd01948">
    <property type="entry name" value="EAL"/>
    <property type="match status" value="1"/>
</dbReference>
<dbReference type="NCBIfam" id="TIGR00254">
    <property type="entry name" value="GGDEF"/>
    <property type="match status" value="1"/>
</dbReference>
<dbReference type="HOGENOM" id="CLU_315863_0_0_0"/>
<dbReference type="Pfam" id="PF00563">
    <property type="entry name" value="EAL"/>
    <property type="match status" value="1"/>
</dbReference>
<keyword evidence="1" id="KW-0472">Membrane</keyword>
<dbReference type="eggNOG" id="COG5001">
    <property type="taxonomic scope" value="Bacteria"/>
</dbReference>
<dbReference type="Pfam" id="PF00497">
    <property type="entry name" value="SBP_bac_3"/>
    <property type="match status" value="1"/>
</dbReference>
<dbReference type="InterPro" id="IPR043128">
    <property type="entry name" value="Rev_trsase/Diguanyl_cyclase"/>
</dbReference>
<keyword evidence="5" id="KW-1185">Reference proteome</keyword>
<dbReference type="InterPro" id="IPR001633">
    <property type="entry name" value="EAL_dom"/>
</dbReference>
<gene>
    <name evidence="4" type="ORF">HMPREF0202_02530</name>
</gene>
<comment type="caution">
    <text evidence="4">The sequence shown here is derived from an EMBL/GenBank/DDBJ whole genome shotgun (WGS) entry which is preliminary data.</text>
</comment>
<dbReference type="CDD" id="cd01949">
    <property type="entry name" value="GGDEF"/>
    <property type="match status" value="1"/>
</dbReference>
<sequence length="924" mass="106852">MIYRLFILVFFVVFNFAFSEVYTPETLKEKEEFSKLQKEKIIIALIDDPFYNLSYPNINSLNTTMENFLKNYMQLNVTFKKVPYKNLQRDIKSGIINGIALIPKNQIFDDKLDFSDSIFSEELYVISQNESIHSLNDLNNKIIYTSHTEPYINILKAVLDNNDLHAYPIPVDNLKKYDEKLILTTNPVLYKPKYGIKIGHSPGIAIALSHKYLNLIPYINNALNSNYRKKFIDQLNTLNRSISYNNFYTSLAPEEKEYLKNHKPIKVIYEKDTDSLVSYKSQIDGKYKGIAPNIFKALKNNLGINFVDITSTDYKTITDLKTKGFDATVLSKTQKRSKDFIFSEKIYEVGTYIINLDNSPSSSKTIGVLKDSVEEHIAQRYDINKNIIIFDDFNSMVKALDDRKVGNLLVTNKEYFDSNKYNIILFETIPVNFMFNKEDVVLRDIINKAFEYSIDLKNFAELSQLERDAENKIVYLKNREIKDTLIIFSIVFIFIIFAISVYLYKERLNKKNLLKDSLTNLPNRFIFDKFCNEENSLTGSTFVIDLNNFKNINDSLGHEFGDVILKEFANFLKNSFIDSHIFRISGDEFYGFSFESHEEIIGKLKKYKDFCPTLLKYNITFNLGVSHKTANISLATSFKYSDLAMLETKKEKSKFYKIADDKFIEKMDRESSILSLLKEDISGIYPMFQPKYCIKTNRIIGAEALARYSSLELGPIGPFEFIPIAEKYNFIHKVDYKIAKESIVFIRDLLESEVSLDNFRISFNISMKTFKRDDLITVLTGLLNYFKVPGKYIEVEITESIFILDMKDLITKLKALKNLGIQISLDDFTAGHSTAGLLPLLPMDVVKFDKSLLDSLEVNKSKGKIVYKNLTSLIKDLNFKIVSEGVETKEQLEFLKFLGVDYAQGYYFSKPISKDEFTTEVKTL</sequence>
<dbReference type="EMBL" id="AXZF01000134">
    <property type="protein sequence ID" value="ERT66831.1"/>
    <property type="molecule type" value="Genomic_DNA"/>
</dbReference>
<dbReference type="Gene3D" id="3.40.190.10">
    <property type="entry name" value="Periplasmic binding protein-like II"/>
    <property type="match status" value="3"/>
</dbReference>
<dbReference type="SUPFAM" id="SSF141868">
    <property type="entry name" value="EAL domain-like"/>
    <property type="match status" value="1"/>
</dbReference>
<dbReference type="PANTHER" id="PTHR33121:SF71">
    <property type="entry name" value="OXYGEN SENSOR PROTEIN DOSP"/>
    <property type="match status" value="1"/>
</dbReference>
<reference evidence="4 5" key="1">
    <citation type="submission" date="2013-08" db="EMBL/GenBank/DDBJ databases">
        <authorList>
            <person name="Weinstock G."/>
            <person name="Sodergren E."/>
            <person name="Wylie T."/>
            <person name="Fulton L."/>
            <person name="Fulton R."/>
            <person name="Fronick C."/>
            <person name="O'Laughlin M."/>
            <person name="Godfrey J."/>
            <person name="Miner T."/>
            <person name="Herter B."/>
            <person name="Appelbaum E."/>
            <person name="Cordes M."/>
            <person name="Lek S."/>
            <person name="Wollam A."/>
            <person name="Pepin K.H."/>
            <person name="Palsikar V.B."/>
            <person name="Mitreva M."/>
            <person name="Wilson R.K."/>
        </authorList>
    </citation>
    <scope>NUCLEOTIDE SEQUENCE [LARGE SCALE GENOMIC DNA]</scope>
    <source>
        <strain evidence="4 5">ATCC BAA-474</strain>
    </source>
</reference>
<feature type="domain" description="GGDEF" evidence="3">
    <location>
        <begin position="537"/>
        <end position="661"/>
    </location>
</feature>
<dbReference type="Pfam" id="PF00990">
    <property type="entry name" value="GGDEF"/>
    <property type="match status" value="1"/>
</dbReference>
<feature type="transmembrane region" description="Helical" evidence="1">
    <location>
        <begin position="485"/>
        <end position="504"/>
    </location>
</feature>
<keyword evidence="1" id="KW-1133">Transmembrane helix</keyword>
<dbReference type="STRING" id="1319815.HMPREF0202_02530"/>
<dbReference type="InterPro" id="IPR000160">
    <property type="entry name" value="GGDEF_dom"/>
</dbReference>
<dbReference type="RefSeq" id="WP_023052059.1">
    <property type="nucleotide sequence ID" value="NZ_CP173065.2"/>
</dbReference>
<dbReference type="PROSITE" id="PS50883">
    <property type="entry name" value="EAL"/>
    <property type="match status" value="1"/>
</dbReference>
<dbReference type="InterPro" id="IPR035919">
    <property type="entry name" value="EAL_sf"/>
</dbReference>
<dbReference type="InterPro" id="IPR001638">
    <property type="entry name" value="Solute-binding_3/MltF_N"/>
</dbReference>
<dbReference type="SUPFAM" id="SSF55073">
    <property type="entry name" value="Nucleotide cyclase"/>
    <property type="match status" value="1"/>
</dbReference>
<organism evidence="4 5">
    <name type="scientific">Cetobacterium somerae ATCC BAA-474</name>
    <dbReference type="NCBI Taxonomy" id="1319815"/>
    <lineage>
        <taxon>Bacteria</taxon>
        <taxon>Fusobacteriati</taxon>
        <taxon>Fusobacteriota</taxon>
        <taxon>Fusobacteriia</taxon>
        <taxon>Fusobacteriales</taxon>
        <taxon>Fusobacteriaceae</taxon>
        <taxon>Cetobacterium</taxon>
    </lineage>
</organism>
<keyword evidence="1" id="KW-0812">Transmembrane</keyword>